<protein>
    <submittedName>
        <fullName evidence="1">Uncharacterized protein</fullName>
    </submittedName>
</protein>
<comment type="caution">
    <text evidence="1">The sequence shown here is derived from an EMBL/GenBank/DDBJ whole genome shotgun (WGS) entry which is preliminary data.</text>
</comment>
<evidence type="ECO:0000313" key="2">
    <source>
        <dbReference type="Proteomes" id="UP000821853"/>
    </source>
</evidence>
<name>A0A9J6H5U5_HAELO</name>
<proteinExistence type="predicted"/>
<dbReference type="OrthoDB" id="5989141at2759"/>
<dbReference type="Proteomes" id="UP000821853">
    <property type="component" value="Chromosome 9"/>
</dbReference>
<evidence type="ECO:0000313" key="1">
    <source>
        <dbReference type="EMBL" id="KAH9382441.1"/>
    </source>
</evidence>
<dbReference type="VEuPathDB" id="VectorBase:HLOH_054331"/>
<dbReference type="AlphaFoldDB" id="A0A9J6H5U5"/>
<organism evidence="1 2">
    <name type="scientific">Haemaphysalis longicornis</name>
    <name type="common">Bush tick</name>
    <dbReference type="NCBI Taxonomy" id="44386"/>
    <lineage>
        <taxon>Eukaryota</taxon>
        <taxon>Metazoa</taxon>
        <taxon>Ecdysozoa</taxon>
        <taxon>Arthropoda</taxon>
        <taxon>Chelicerata</taxon>
        <taxon>Arachnida</taxon>
        <taxon>Acari</taxon>
        <taxon>Parasitiformes</taxon>
        <taxon>Ixodida</taxon>
        <taxon>Ixodoidea</taxon>
        <taxon>Ixodidae</taxon>
        <taxon>Haemaphysalinae</taxon>
        <taxon>Haemaphysalis</taxon>
    </lineage>
</organism>
<dbReference type="EMBL" id="JABSTR010000011">
    <property type="protein sequence ID" value="KAH9382441.1"/>
    <property type="molecule type" value="Genomic_DNA"/>
</dbReference>
<accession>A0A9J6H5U5</accession>
<sequence length="172" mass="19703">MDHINSVFEDMRTEFAAIKSENEALRKHNSALCDELDDFQKRPADAESRLQHSNQYSRRNNIEIKGVEEKKGDNVTEIVCKLGELAHEPITADDIEACHRVPGKNKPSCIVLQFARRQKRDSLLEKAKKWRIKNSDFGFVSSSPVFVNAHLCRALKRLLGMTVSKKHACNWK</sequence>
<dbReference type="Gene3D" id="3.30.70.1820">
    <property type="entry name" value="L1 transposable element, RRM domain"/>
    <property type="match status" value="1"/>
</dbReference>
<keyword evidence="2" id="KW-1185">Reference proteome</keyword>
<reference evidence="1 2" key="1">
    <citation type="journal article" date="2020" name="Cell">
        <title>Large-Scale Comparative Analyses of Tick Genomes Elucidate Their Genetic Diversity and Vector Capacities.</title>
        <authorList>
            <consortium name="Tick Genome and Microbiome Consortium (TIGMIC)"/>
            <person name="Jia N."/>
            <person name="Wang J."/>
            <person name="Shi W."/>
            <person name="Du L."/>
            <person name="Sun Y."/>
            <person name="Zhan W."/>
            <person name="Jiang J.F."/>
            <person name="Wang Q."/>
            <person name="Zhang B."/>
            <person name="Ji P."/>
            <person name="Bell-Sakyi L."/>
            <person name="Cui X.M."/>
            <person name="Yuan T.T."/>
            <person name="Jiang B.G."/>
            <person name="Yang W.F."/>
            <person name="Lam T.T."/>
            <person name="Chang Q.C."/>
            <person name="Ding S.J."/>
            <person name="Wang X.J."/>
            <person name="Zhu J.G."/>
            <person name="Ruan X.D."/>
            <person name="Zhao L."/>
            <person name="Wei J.T."/>
            <person name="Ye R.Z."/>
            <person name="Que T.C."/>
            <person name="Du C.H."/>
            <person name="Zhou Y.H."/>
            <person name="Cheng J.X."/>
            <person name="Dai P.F."/>
            <person name="Guo W.B."/>
            <person name="Han X.H."/>
            <person name="Huang E.J."/>
            <person name="Li L.F."/>
            <person name="Wei W."/>
            <person name="Gao Y.C."/>
            <person name="Liu J.Z."/>
            <person name="Shao H.Z."/>
            <person name="Wang X."/>
            <person name="Wang C.C."/>
            <person name="Yang T.C."/>
            <person name="Huo Q.B."/>
            <person name="Li W."/>
            <person name="Chen H.Y."/>
            <person name="Chen S.E."/>
            <person name="Zhou L.G."/>
            <person name="Ni X.B."/>
            <person name="Tian J.H."/>
            <person name="Sheng Y."/>
            <person name="Liu T."/>
            <person name="Pan Y.S."/>
            <person name="Xia L.Y."/>
            <person name="Li J."/>
            <person name="Zhao F."/>
            <person name="Cao W.C."/>
        </authorList>
    </citation>
    <scope>NUCLEOTIDE SEQUENCE [LARGE SCALE GENOMIC DNA]</scope>
    <source>
        <strain evidence="1">HaeL-2018</strain>
    </source>
</reference>
<gene>
    <name evidence="1" type="ORF">HPB48_004297</name>
</gene>